<protein>
    <recommendedName>
        <fullName evidence="4">Secreted protein</fullName>
    </recommendedName>
</protein>
<keyword evidence="3" id="KW-1185">Reference proteome</keyword>
<organism evidence="2 3">
    <name type="scientific">Nocardia aurea</name>
    <dbReference type="NCBI Taxonomy" id="2144174"/>
    <lineage>
        <taxon>Bacteria</taxon>
        <taxon>Bacillati</taxon>
        <taxon>Actinomycetota</taxon>
        <taxon>Actinomycetes</taxon>
        <taxon>Mycobacteriales</taxon>
        <taxon>Nocardiaceae</taxon>
        <taxon>Nocardia</taxon>
    </lineage>
</organism>
<dbReference type="Proteomes" id="UP001551695">
    <property type="component" value="Unassembled WGS sequence"/>
</dbReference>
<feature type="chain" id="PRO_5046829306" description="Secreted protein" evidence="1">
    <location>
        <begin position="23"/>
        <end position="81"/>
    </location>
</feature>
<name>A0ABV3FUS8_9NOCA</name>
<feature type="signal peptide" evidence="1">
    <location>
        <begin position="1"/>
        <end position="22"/>
    </location>
</feature>
<evidence type="ECO:0000256" key="1">
    <source>
        <dbReference type="SAM" id="SignalP"/>
    </source>
</evidence>
<dbReference type="RefSeq" id="WP_357784497.1">
    <property type="nucleotide sequence ID" value="NZ_JBFAKC010000006.1"/>
</dbReference>
<evidence type="ECO:0000313" key="3">
    <source>
        <dbReference type="Proteomes" id="UP001551695"/>
    </source>
</evidence>
<comment type="caution">
    <text evidence="2">The sequence shown here is derived from an EMBL/GenBank/DDBJ whole genome shotgun (WGS) entry which is preliminary data.</text>
</comment>
<proteinExistence type="predicted"/>
<sequence length="81" mass="8164">MTRAIAAMACAAVVAAAAPLVAAPLAVAHTVPTSSSDRSTALAPVYGGDCWPQSGSAAQCVPFTDFLRWWLPTLGSGSGIF</sequence>
<evidence type="ECO:0008006" key="4">
    <source>
        <dbReference type="Google" id="ProtNLM"/>
    </source>
</evidence>
<dbReference type="EMBL" id="JBFAKC010000006">
    <property type="protein sequence ID" value="MEV0709178.1"/>
    <property type="molecule type" value="Genomic_DNA"/>
</dbReference>
<reference evidence="2 3" key="1">
    <citation type="submission" date="2024-06" db="EMBL/GenBank/DDBJ databases">
        <title>The Natural Products Discovery Center: Release of the First 8490 Sequenced Strains for Exploring Actinobacteria Biosynthetic Diversity.</title>
        <authorList>
            <person name="Kalkreuter E."/>
            <person name="Kautsar S.A."/>
            <person name="Yang D."/>
            <person name="Bader C.D."/>
            <person name="Teijaro C.N."/>
            <person name="Fluegel L."/>
            <person name="Davis C.M."/>
            <person name="Simpson J.R."/>
            <person name="Lauterbach L."/>
            <person name="Steele A.D."/>
            <person name="Gui C."/>
            <person name="Meng S."/>
            <person name="Li G."/>
            <person name="Viehrig K."/>
            <person name="Ye F."/>
            <person name="Su P."/>
            <person name="Kiefer A.F."/>
            <person name="Nichols A."/>
            <person name="Cepeda A.J."/>
            <person name="Yan W."/>
            <person name="Fan B."/>
            <person name="Jiang Y."/>
            <person name="Adhikari A."/>
            <person name="Zheng C.-J."/>
            <person name="Schuster L."/>
            <person name="Cowan T.M."/>
            <person name="Smanski M.J."/>
            <person name="Chevrette M.G."/>
            <person name="De Carvalho L.P.S."/>
            <person name="Shen B."/>
        </authorList>
    </citation>
    <scope>NUCLEOTIDE SEQUENCE [LARGE SCALE GENOMIC DNA]</scope>
    <source>
        <strain evidence="2 3">NPDC050403</strain>
    </source>
</reference>
<keyword evidence="1" id="KW-0732">Signal</keyword>
<evidence type="ECO:0000313" key="2">
    <source>
        <dbReference type="EMBL" id="MEV0709178.1"/>
    </source>
</evidence>
<gene>
    <name evidence="2" type="ORF">AB0I48_16585</name>
</gene>
<accession>A0ABV3FUS8</accession>